<dbReference type="PROSITE" id="PS50883">
    <property type="entry name" value="EAL"/>
    <property type="match status" value="1"/>
</dbReference>
<dbReference type="InterPro" id="IPR001633">
    <property type="entry name" value="EAL_dom"/>
</dbReference>
<evidence type="ECO:0000313" key="2">
    <source>
        <dbReference type="EMBL" id="OAI14670.1"/>
    </source>
</evidence>
<sequence>MPTISLSDGRCTGAEALIRWRRSTGVVAPDDFIPLVENTPLSGLLTYWVIDTVAVEMGDWLRANPTANLSINVPPEILGRGGMEYVAGKCGLLELASQLILEITERGIPDLLGVEAINNAHKMGLRVALDDLTLDGGSNFAVLVRCNFHIAKLDKSLVAQINPQNPSPEWLTGITALRQMSQMIVIAEGVETEQQIHALHMANIQEVQGFYFSQPISAVDFIAFHHKFAIQIDLPLDALP</sequence>
<dbReference type="Proteomes" id="UP000078476">
    <property type="component" value="Unassembled WGS sequence"/>
</dbReference>
<evidence type="ECO:0000259" key="1">
    <source>
        <dbReference type="PROSITE" id="PS50883"/>
    </source>
</evidence>
<dbReference type="InterPro" id="IPR050706">
    <property type="entry name" value="Cyclic-di-GMP_PDE-like"/>
</dbReference>
<accession>A0A177NCB0</accession>
<dbReference type="STRING" id="980561.A1359_10260"/>
<proteinExistence type="predicted"/>
<reference evidence="2 3" key="1">
    <citation type="submission" date="2016-03" db="EMBL/GenBank/DDBJ databases">
        <authorList>
            <person name="Ploux O."/>
        </authorList>
    </citation>
    <scope>NUCLEOTIDE SEQUENCE [LARGE SCALE GENOMIC DNA]</scope>
    <source>
        <strain evidence="2 3">R-45370</strain>
    </source>
</reference>
<dbReference type="SUPFAM" id="SSF141868">
    <property type="entry name" value="EAL domain-like"/>
    <property type="match status" value="1"/>
</dbReference>
<dbReference type="SMART" id="SM00052">
    <property type="entry name" value="EAL"/>
    <property type="match status" value="1"/>
</dbReference>
<dbReference type="InterPro" id="IPR035919">
    <property type="entry name" value="EAL_sf"/>
</dbReference>
<dbReference type="GO" id="GO:0071111">
    <property type="term" value="F:cyclic-guanylate-specific phosphodiesterase activity"/>
    <property type="evidence" value="ECO:0007669"/>
    <property type="project" value="InterPro"/>
</dbReference>
<dbReference type="EMBL" id="LUUI01000107">
    <property type="protein sequence ID" value="OAI14670.1"/>
    <property type="molecule type" value="Genomic_DNA"/>
</dbReference>
<dbReference type="Gene3D" id="3.20.20.450">
    <property type="entry name" value="EAL domain"/>
    <property type="match status" value="1"/>
</dbReference>
<keyword evidence="3" id="KW-1185">Reference proteome</keyword>
<dbReference type="Pfam" id="PF00563">
    <property type="entry name" value="EAL"/>
    <property type="match status" value="1"/>
</dbReference>
<protein>
    <recommendedName>
        <fullName evidence="1">EAL domain-containing protein</fullName>
    </recommendedName>
</protein>
<comment type="caution">
    <text evidence="2">The sequence shown here is derived from an EMBL/GenBank/DDBJ whole genome shotgun (WGS) entry which is preliminary data.</text>
</comment>
<evidence type="ECO:0000313" key="3">
    <source>
        <dbReference type="Proteomes" id="UP000078476"/>
    </source>
</evidence>
<name>A0A177NCB0_9GAMM</name>
<dbReference type="PANTHER" id="PTHR33121">
    <property type="entry name" value="CYCLIC DI-GMP PHOSPHODIESTERASE PDEF"/>
    <property type="match status" value="1"/>
</dbReference>
<gene>
    <name evidence="2" type="ORF">A1359_10260</name>
</gene>
<dbReference type="CDD" id="cd01948">
    <property type="entry name" value="EAL"/>
    <property type="match status" value="1"/>
</dbReference>
<dbReference type="AlphaFoldDB" id="A0A177NCB0"/>
<organism evidence="2 3">
    <name type="scientific">Methylomonas lenta</name>
    <dbReference type="NCBI Taxonomy" id="980561"/>
    <lineage>
        <taxon>Bacteria</taxon>
        <taxon>Pseudomonadati</taxon>
        <taxon>Pseudomonadota</taxon>
        <taxon>Gammaproteobacteria</taxon>
        <taxon>Methylococcales</taxon>
        <taxon>Methylococcaceae</taxon>
        <taxon>Methylomonas</taxon>
    </lineage>
</organism>
<feature type="domain" description="EAL" evidence="1">
    <location>
        <begin position="1"/>
        <end position="229"/>
    </location>
</feature>
<dbReference type="PANTHER" id="PTHR33121:SF79">
    <property type="entry name" value="CYCLIC DI-GMP PHOSPHODIESTERASE PDED-RELATED"/>
    <property type="match status" value="1"/>
</dbReference>